<organism evidence="2 3">
    <name type="scientific">Prochlorothrix hollandica PCC 9006 = CALU 1027</name>
    <dbReference type="NCBI Taxonomy" id="317619"/>
    <lineage>
        <taxon>Bacteria</taxon>
        <taxon>Bacillati</taxon>
        <taxon>Cyanobacteriota</taxon>
        <taxon>Cyanophyceae</taxon>
        <taxon>Prochlorotrichales</taxon>
        <taxon>Prochlorotrichaceae</taxon>
        <taxon>Prochlorothrix</taxon>
    </lineage>
</organism>
<comment type="caution">
    <text evidence="2">The sequence shown here is derived from an EMBL/GenBank/DDBJ whole genome shotgun (WGS) entry which is preliminary data.</text>
</comment>
<keyword evidence="3" id="KW-1185">Reference proteome</keyword>
<reference evidence="2" key="1">
    <citation type="submission" date="2012-04" db="EMBL/GenBank/DDBJ databases">
        <authorList>
            <person name="Borisov I.G."/>
            <person name="Ivanikova N.V."/>
            <person name="Pinevich A.V."/>
        </authorList>
    </citation>
    <scope>NUCLEOTIDE SEQUENCE [LARGE SCALE GENOMIC DNA]</scope>
    <source>
        <strain evidence="2">CALU 1027</strain>
    </source>
</reference>
<keyword evidence="1" id="KW-0732">Signal</keyword>
<feature type="chain" id="PRO_5005639466" evidence="1">
    <location>
        <begin position="25"/>
        <end position="122"/>
    </location>
</feature>
<evidence type="ECO:0000313" key="2">
    <source>
        <dbReference type="EMBL" id="KKI99626.1"/>
    </source>
</evidence>
<proteinExistence type="predicted"/>
<dbReference type="RefSeq" id="WP_017712107.1">
    <property type="nucleotide sequence ID" value="NZ_KB235936.1"/>
</dbReference>
<evidence type="ECO:0000256" key="1">
    <source>
        <dbReference type="SAM" id="SignalP"/>
    </source>
</evidence>
<feature type="signal peptide" evidence="1">
    <location>
        <begin position="1"/>
        <end position="24"/>
    </location>
</feature>
<dbReference type="Proteomes" id="UP000034681">
    <property type="component" value="Unassembled WGS sequence"/>
</dbReference>
<sequence length="122" mass="13327">MILILAFVLTSLGAWVLPSAPAWAGCSETCLDAAIEAADQACVDTFYSAGLQNLCQDSFRRSVDRLSQERLRCKREVLSLKGLGFANCRMSPEQILPGIQARRCVGQEALVDSLQSCDPDFQ</sequence>
<name>A0A0M2PZ09_PROHO</name>
<dbReference type="AlphaFoldDB" id="A0A0M2PZ09"/>
<gene>
    <name evidence="2" type="ORF">PROH_06935</name>
</gene>
<protein>
    <submittedName>
        <fullName evidence="2">Uncharacterized protein</fullName>
    </submittedName>
</protein>
<accession>A0A0M2PZ09</accession>
<evidence type="ECO:0000313" key="3">
    <source>
        <dbReference type="Proteomes" id="UP000034681"/>
    </source>
</evidence>
<dbReference type="EMBL" id="AJTX02000004">
    <property type="protein sequence ID" value="KKI99626.1"/>
    <property type="molecule type" value="Genomic_DNA"/>
</dbReference>